<dbReference type="InterPro" id="IPR013783">
    <property type="entry name" value="Ig-like_fold"/>
</dbReference>
<comment type="caution">
    <text evidence="2">The sequence shown here is derived from an EMBL/GenBank/DDBJ whole genome shotgun (WGS) entry which is preliminary data.</text>
</comment>
<evidence type="ECO:0000313" key="3">
    <source>
        <dbReference type="Proteomes" id="UP001558613"/>
    </source>
</evidence>
<dbReference type="EMBL" id="JAYMGO010000022">
    <property type="protein sequence ID" value="KAL1252169.1"/>
    <property type="molecule type" value="Genomic_DNA"/>
</dbReference>
<feature type="transmembrane region" description="Helical" evidence="1">
    <location>
        <begin position="96"/>
        <end position="116"/>
    </location>
</feature>
<sequence length="123" mass="13608">MNTERAREGGEGMLKAETGECEKGCSDRLDKGWYHFPWRNTSTSLSLPLEVEYQDNNTYSCVINNPISKQTTHLDISKLCQKCPEFHVNCCGSTEAVIRLVLSALVCVATAAIVVYDVRSTCG</sequence>
<dbReference type="Gene3D" id="2.60.40.10">
    <property type="entry name" value="Immunoglobulins"/>
    <property type="match status" value="1"/>
</dbReference>
<evidence type="ECO:0008006" key="4">
    <source>
        <dbReference type="Google" id="ProtNLM"/>
    </source>
</evidence>
<keyword evidence="1" id="KW-0812">Transmembrane</keyword>
<keyword evidence="3" id="KW-1185">Reference proteome</keyword>
<accession>A0ABR3LGZ2</accession>
<proteinExistence type="predicted"/>
<name>A0ABR3LGZ2_9TELE</name>
<keyword evidence="1" id="KW-0472">Membrane</keyword>
<reference evidence="2 3" key="1">
    <citation type="submission" date="2023-09" db="EMBL/GenBank/DDBJ databases">
        <authorList>
            <person name="Wang M."/>
        </authorList>
    </citation>
    <scope>NUCLEOTIDE SEQUENCE [LARGE SCALE GENOMIC DNA]</scope>
    <source>
        <strain evidence="2">GT-2023</strain>
        <tissue evidence="2">Liver</tissue>
    </source>
</reference>
<dbReference type="PANTHER" id="PTHR21063">
    <property type="entry name" value="LFA-3"/>
    <property type="match status" value="1"/>
</dbReference>
<keyword evidence="1" id="KW-1133">Transmembrane helix</keyword>
<organism evidence="2 3">
    <name type="scientific">Cirrhinus molitorella</name>
    <name type="common">mud carp</name>
    <dbReference type="NCBI Taxonomy" id="172907"/>
    <lineage>
        <taxon>Eukaryota</taxon>
        <taxon>Metazoa</taxon>
        <taxon>Chordata</taxon>
        <taxon>Craniata</taxon>
        <taxon>Vertebrata</taxon>
        <taxon>Euteleostomi</taxon>
        <taxon>Actinopterygii</taxon>
        <taxon>Neopterygii</taxon>
        <taxon>Teleostei</taxon>
        <taxon>Ostariophysi</taxon>
        <taxon>Cypriniformes</taxon>
        <taxon>Cyprinidae</taxon>
        <taxon>Labeoninae</taxon>
        <taxon>Labeonini</taxon>
        <taxon>Cirrhinus</taxon>
    </lineage>
</organism>
<evidence type="ECO:0000256" key="1">
    <source>
        <dbReference type="SAM" id="Phobius"/>
    </source>
</evidence>
<dbReference type="PANTHER" id="PTHR21063:SF4">
    <property type="entry name" value="CD48 ANTIGEN-RELATED"/>
    <property type="match status" value="1"/>
</dbReference>
<gene>
    <name evidence="2" type="ORF">QQF64_019965</name>
</gene>
<protein>
    <recommendedName>
        <fullName evidence="4">Ig-like domain-containing protein</fullName>
    </recommendedName>
</protein>
<evidence type="ECO:0000313" key="2">
    <source>
        <dbReference type="EMBL" id="KAL1252169.1"/>
    </source>
</evidence>
<dbReference type="Proteomes" id="UP001558613">
    <property type="component" value="Unassembled WGS sequence"/>
</dbReference>